<keyword evidence="2" id="KW-1185">Reference proteome</keyword>
<accession>A0AAV9PUX2</accession>
<proteinExistence type="predicted"/>
<evidence type="ECO:0000313" key="1">
    <source>
        <dbReference type="EMBL" id="KAK5527665.1"/>
    </source>
</evidence>
<dbReference type="EMBL" id="JAXLQG010000037">
    <property type="protein sequence ID" value="KAK5527665.1"/>
    <property type="molecule type" value="Genomic_DNA"/>
</dbReference>
<organism evidence="1 2">
    <name type="scientific">Vermiconidia calcicola</name>
    <dbReference type="NCBI Taxonomy" id="1690605"/>
    <lineage>
        <taxon>Eukaryota</taxon>
        <taxon>Fungi</taxon>
        <taxon>Dikarya</taxon>
        <taxon>Ascomycota</taxon>
        <taxon>Pezizomycotina</taxon>
        <taxon>Dothideomycetes</taxon>
        <taxon>Dothideomycetidae</taxon>
        <taxon>Mycosphaerellales</taxon>
        <taxon>Extremaceae</taxon>
        <taxon>Vermiconidia</taxon>
    </lineage>
</organism>
<dbReference type="SUPFAM" id="SSF53901">
    <property type="entry name" value="Thiolase-like"/>
    <property type="match status" value="1"/>
</dbReference>
<gene>
    <name evidence="1" type="ORF">LTR25_010988</name>
</gene>
<dbReference type="Gene3D" id="3.40.47.10">
    <property type="match status" value="1"/>
</dbReference>
<dbReference type="Proteomes" id="UP001345827">
    <property type="component" value="Unassembled WGS sequence"/>
</dbReference>
<protein>
    <submittedName>
        <fullName evidence="1">Uncharacterized protein</fullName>
    </submittedName>
</protein>
<comment type="caution">
    <text evidence="1">The sequence shown here is derived from an EMBL/GenBank/DDBJ whole genome shotgun (WGS) entry which is preliminary data.</text>
</comment>
<evidence type="ECO:0000313" key="2">
    <source>
        <dbReference type="Proteomes" id="UP001345827"/>
    </source>
</evidence>
<dbReference type="InterPro" id="IPR016039">
    <property type="entry name" value="Thiolase-like"/>
</dbReference>
<name>A0AAV9PUX2_9PEZI</name>
<sequence length="310" mass="33383">MPTPIVIGVGDFKNASKEVSQAIEPMQLMLNAIRISISDTGLSEVAAAKLKSQIDSIAIVRTWTWPYPDLPSLLSERLGINPSYKHYTDHGGNQPGVIFGDAARRISKGECKVAIVTGGEALASLTACATANKMPPPGWPTSEKAIEGPFSPSTRELQQSMSNPIPVAGMDLTTNLFLKGLGGTHNIGAPIHVYPLFENGFRAHRGQSIQQNTQESAELYAEFAKVAEQNPFSWGFGKPAETAESIGTVNKKNRMICFPYPLLMNAFNTVNTAAACLLTSVEYAKEIGIPESEWIYPLGGAGTRDDPDCE</sequence>
<dbReference type="AlphaFoldDB" id="A0AAV9PUX2"/>
<dbReference type="GO" id="GO:0016746">
    <property type="term" value="F:acyltransferase activity"/>
    <property type="evidence" value="ECO:0007669"/>
    <property type="project" value="InterPro"/>
</dbReference>
<reference evidence="1 2" key="1">
    <citation type="submission" date="2023-06" db="EMBL/GenBank/DDBJ databases">
        <title>Black Yeasts Isolated from many extreme environments.</title>
        <authorList>
            <person name="Coleine C."/>
            <person name="Stajich J.E."/>
            <person name="Selbmann L."/>
        </authorList>
    </citation>
    <scope>NUCLEOTIDE SEQUENCE [LARGE SCALE GENOMIC DNA]</scope>
    <source>
        <strain evidence="1 2">CCFEE 5887</strain>
    </source>
</reference>